<evidence type="ECO:0000313" key="3">
    <source>
        <dbReference type="Proteomes" id="UP001610563"/>
    </source>
</evidence>
<dbReference type="InterPro" id="IPR027417">
    <property type="entry name" value="P-loop_NTPase"/>
</dbReference>
<dbReference type="InterPro" id="IPR002182">
    <property type="entry name" value="NB-ARC"/>
</dbReference>
<dbReference type="InterPro" id="IPR053137">
    <property type="entry name" value="NLR-like"/>
</dbReference>
<sequence length="646" mass="72546">MEEYIDTMTSRHPDFSRPGVESDVLYTTSYEHPEEAVSCAQCDPTQCVSRVSRPSTHPVVHYGLIASGNQVMRHGATRDVLRKQHDILCFEMEAAGLMREFPSLVIRGICDYADSHKNKTWQHYAAVTAAAYAKELLTIVPDPLLPLSDPCFMAPSVVAPKFVGRKDILALIDNKVEARELVVLAGIGGVGKTRLAVKYCDLFRGKTPTPDVFWVDARTTCNYSEIARRLRIPGHNDPEADLKREIHTHLAKQTGRPWLMVLDSLDDGPELASKIPFVPSGRLGRGSVIVTTRDMRVTKYLPDKDHINDDIIGIPPLEMQDARSLFEELLRPEQMSSGEDLQGLLGVLNCFPLALTHALGFIKHYQTSVTNYKRLLKEGNGLGSAWLAETEYRDIQRDDVIPATAFRTWEVSFDRIHRNEPLAADLLARISIFDAPRGVPETLLLGHGWDGLALTKALGTLLSLSMVTKGPDESIMMHPLVQQALREFLTSRGTIEAYLLEASTRIPAALNFAPMRPWQYFEQITAHGDEVLRFTSTFGPLRNRLLLNRARLLYYMAGYRKFCAQYILALSHAQEAHDIRDKVLGCSNPETIDSMELITALLLDQRQYTAAEIKQTCVVQTRLRLTSPDDLYTIQSQWILAARRPT</sequence>
<dbReference type="InterPro" id="IPR035994">
    <property type="entry name" value="Nucleoside_phosphorylase_sf"/>
</dbReference>
<dbReference type="PANTHER" id="PTHR46082">
    <property type="entry name" value="ATP/GTP-BINDING PROTEIN-RELATED"/>
    <property type="match status" value="1"/>
</dbReference>
<protein>
    <recommendedName>
        <fullName evidence="1">NB-ARC domain-containing protein</fullName>
    </recommendedName>
</protein>
<evidence type="ECO:0000259" key="1">
    <source>
        <dbReference type="Pfam" id="PF00931"/>
    </source>
</evidence>
<dbReference type="Proteomes" id="UP001610563">
    <property type="component" value="Unassembled WGS sequence"/>
</dbReference>
<dbReference type="PANTHER" id="PTHR46082:SF11">
    <property type="entry name" value="AAA+ ATPASE DOMAIN-CONTAINING PROTEIN-RELATED"/>
    <property type="match status" value="1"/>
</dbReference>
<proteinExistence type="predicted"/>
<dbReference type="InterPro" id="IPR011990">
    <property type="entry name" value="TPR-like_helical_dom_sf"/>
</dbReference>
<name>A0ABR4FLD4_9EURO</name>
<dbReference type="Pfam" id="PF00931">
    <property type="entry name" value="NB-ARC"/>
    <property type="match status" value="1"/>
</dbReference>
<dbReference type="Gene3D" id="3.40.50.1580">
    <property type="entry name" value="Nucleoside phosphorylase domain"/>
    <property type="match status" value="1"/>
</dbReference>
<evidence type="ECO:0000313" key="2">
    <source>
        <dbReference type="EMBL" id="KAL2784027.1"/>
    </source>
</evidence>
<gene>
    <name evidence="2" type="ORF">BJX66DRAFT_97379</name>
</gene>
<dbReference type="EMBL" id="JBFTWV010000198">
    <property type="protein sequence ID" value="KAL2784027.1"/>
    <property type="molecule type" value="Genomic_DNA"/>
</dbReference>
<dbReference type="Gene3D" id="3.40.50.300">
    <property type="entry name" value="P-loop containing nucleotide triphosphate hydrolases"/>
    <property type="match status" value="1"/>
</dbReference>
<keyword evidence="3" id="KW-1185">Reference proteome</keyword>
<dbReference type="SUPFAM" id="SSF53167">
    <property type="entry name" value="Purine and uridine phosphorylases"/>
    <property type="match status" value="1"/>
</dbReference>
<organism evidence="2 3">
    <name type="scientific">Aspergillus keveii</name>
    <dbReference type="NCBI Taxonomy" id="714993"/>
    <lineage>
        <taxon>Eukaryota</taxon>
        <taxon>Fungi</taxon>
        <taxon>Dikarya</taxon>
        <taxon>Ascomycota</taxon>
        <taxon>Pezizomycotina</taxon>
        <taxon>Eurotiomycetes</taxon>
        <taxon>Eurotiomycetidae</taxon>
        <taxon>Eurotiales</taxon>
        <taxon>Aspergillaceae</taxon>
        <taxon>Aspergillus</taxon>
        <taxon>Aspergillus subgen. Nidulantes</taxon>
    </lineage>
</organism>
<feature type="domain" description="NB-ARC" evidence="1">
    <location>
        <begin position="178"/>
        <end position="304"/>
    </location>
</feature>
<dbReference type="SUPFAM" id="SSF52540">
    <property type="entry name" value="P-loop containing nucleoside triphosphate hydrolases"/>
    <property type="match status" value="1"/>
</dbReference>
<dbReference type="Gene3D" id="1.25.40.10">
    <property type="entry name" value="Tetratricopeptide repeat domain"/>
    <property type="match status" value="1"/>
</dbReference>
<comment type="caution">
    <text evidence="2">The sequence shown here is derived from an EMBL/GenBank/DDBJ whole genome shotgun (WGS) entry which is preliminary data.</text>
</comment>
<reference evidence="2 3" key="1">
    <citation type="submission" date="2024-07" db="EMBL/GenBank/DDBJ databases">
        <title>Section-level genome sequencing and comparative genomics of Aspergillus sections Usti and Cavernicolus.</title>
        <authorList>
            <consortium name="Lawrence Berkeley National Laboratory"/>
            <person name="Nybo J.L."/>
            <person name="Vesth T.C."/>
            <person name="Theobald S."/>
            <person name="Frisvad J.C."/>
            <person name="Larsen T.O."/>
            <person name="Kjaerboelling I."/>
            <person name="Rothschild-Mancinelli K."/>
            <person name="Lyhne E.K."/>
            <person name="Kogle M.E."/>
            <person name="Barry K."/>
            <person name="Clum A."/>
            <person name="Na H."/>
            <person name="Ledsgaard L."/>
            <person name="Lin J."/>
            <person name="Lipzen A."/>
            <person name="Kuo A."/>
            <person name="Riley R."/>
            <person name="Mondo S."/>
            <person name="Labutti K."/>
            <person name="Haridas S."/>
            <person name="Pangalinan J."/>
            <person name="Salamov A.A."/>
            <person name="Simmons B.A."/>
            <person name="Magnuson J.K."/>
            <person name="Chen J."/>
            <person name="Drula E."/>
            <person name="Henrissat B."/>
            <person name="Wiebenga A."/>
            <person name="Lubbers R.J."/>
            <person name="Gomes A.C."/>
            <person name="Makela M.R."/>
            <person name="Stajich J."/>
            <person name="Grigoriev I.V."/>
            <person name="Mortensen U.H."/>
            <person name="De Vries R.P."/>
            <person name="Baker S.E."/>
            <person name="Andersen M.R."/>
        </authorList>
    </citation>
    <scope>NUCLEOTIDE SEQUENCE [LARGE SCALE GENOMIC DNA]</scope>
    <source>
        <strain evidence="2 3">CBS 209.92</strain>
    </source>
</reference>
<accession>A0ABR4FLD4</accession>